<accession>A0A8K0V5U9</accession>
<dbReference type="InterPro" id="IPR026284">
    <property type="entry name" value="A2MG_proteobact"/>
</dbReference>
<dbReference type="InterPro" id="IPR002890">
    <property type="entry name" value="MG2"/>
</dbReference>
<dbReference type="Pfam" id="PF17973">
    <property type="entry name" value="bMG10"/>
    <property type="match status" value="1"/>
</dbReference>
<dbReference type="Pfam" id="PF07678">
    <property type="entry name" value="TED_complement"/>
    <property type="match status" value="1"/>
</dbReference>
<dbReference type="InterPro" id="IPR003609">
    <property type="entry name" value="Pan_app"/>
</dbReference>
<dbReference type="SMART" id="SM01419">
    <property type="entry name" value="Thiol-ester_cl"/>
    <property type="match status" value="1"/>
</dbReference>
<dbReference type="Gene3D" id="3.50.4.10">
    <property type="entry name" value="Hepatocyte Growth Factor"/>
    <property type="match status" value="1"/>
</dbReference>
<dbReference type="Pfam" id="PF00024">
    <property type="entry name" value="PAN_1"/>
    <property type="match status" value="1"/>
</dbReference>
<dbReference type="InterPro" id="IPR049120">
    <property type="entry name" value="A2M_bMG2"/>
</dbReference>
<sequence length="1828" mass="193822">MDRIARHVGTAKAGIGGTLRSLALAAVTLLAVPADQVSAQELVAPKRLAITRDMDLPGGDIASMLDTTIEACQRACLANDSCTALTFNSRAGACFLKNGAGAPAPYQGAISARVLNAEPGLAGAAAGRSAALAFLRPSDLDAARDLARGLAMLHVTGEVPAGDHLAAARREEINGYALRAAERVGAALNLTDSAGDWAEYARLALKGSASNQDMRREWAQRAVSAAINALLRSDNPGLRHGALVTMAQALESIGRGRDMVPALQLAQAEQPRDDTAGLLDDAIEKFGFRITEHQVQSDLAQPRLCAVFSEELAESGVEFGDFVQTDIAGISVEKSGSRQLCVDGLSHGQRVSVTFRAGIPSAEGQMTARPVAVNAYIRDRNPAVRFAGRAYVLPRMAEVSIPVETVNTTELDLTLYRVTDRNILRSVQGRFLSEPMPYYREDDFGGEVGTEIWTGSATVTQEVNRDITTRLPLAEALAGQGAGIYALRAALPGKEPYDFAPAWQWFVSSDLGMISFSGVEGLHVVIRSLGTAGPKPGVTVELLSRANEVLGVTETDAEGMAHFPAALTRGRAGAAPAMLVAREGEDDLAFLSLTDPEFDLSDRGVEGREPAPPVDVFVTTERGAYRAGETVHVTALARDPQSQAVEGLPLTAIVKRPDGVEYSRSTAQDSAMGGHVFALPIAGSAPRGLWRLEILADLEAPPLAAKTFLVEDFLPERIDFDLTLADTPLRPGDVAEADLAVRYLFGAPGADLAIEGETLLRATRALDGFPGFVFGRHDEPFNTLVRSFDGMRTDAEGRATLPLALAPVENADRPLEMVAAVRVSEGSGRPVERRVTRALTPDAPVIGLRPLFDDVVPEGGAAEFEIVAVGPEGRAVPMPVVWEVTRIETRYQWYQEYGDWYWEPVTTRSRVANGVTELGAEPARIAAPVTWGQYELAVTQASGGAAASSVGFDAGWYAPADVASSPDRLELSLDKPGYRAGEVARLRIVPRAAGTALISVLSNRLVSMQAVAVTEGENIISLPVTDDWGAGVYVTASVLRPMDVAAGRNPARAMGLAHAAIDPGDRALDVTVEAPAEVAPRGPLDLAVRVAGVQPGDTAHVTVAAVDVGILNLTGFEAPDPKGHYFGQRKLGVGIRDLYGRLIDAMAGMPGQVRSGGDGGAQARLQSPPPTEELVAYFSGPVQIGPDGLARVSFDLPSFNGTVRVMAVAWSQRGVGQAEADVLVRDPVVVTASVPRFLSPGDESRMLLEIVHATGPAGRMGLDVTASGLALGPVPSGFDLAEQGKARFEIPLVAGAEGVQSIDITLTTPEGRQLTKRLSLPVQAGDPEVARMTRLELQPGQTFTLDQSVFAGFHAGSGLATMAVGPIARLDTPGLLAALDRYPYGCTEQITSRALPLIYFDQVAQAMRLKGAEDIRDRIEQAVAEVLTNQSSDGGFGLWSANSGDFWLDAYVTDFLSRARANGHTVPDIAFRAALDNLRTQVNYTADFDRGGEALAYALMVLAREGAAAIGDLRYYADVKADAFATPVALAQLGAALASYGDQARADAMFRKAGGWVSSLPLEETEQLFRADYGTNRRDTAAVLTLALESGSEALDREAFAARLTRPANRLSTQEATWTLLAANALIDRPGTEGITLNGQPVDGPLVRVLEAGNPDPVAVVNGSDRAAVLTVTAYGVPEVPEAAGGNGYAIRRSYYDMEGNPADASAVAAGTRLVAVLEVEPFSMGEARLMVTDPLPAGFEIDNPNLIRAGQISALDWLEVAEAEHAEFRQDRFLAAVDQRDESTIRLAYVIRAVSPGAYHHPAASVEDMYRPDFRAQTDAGRVIVTP</sequence>
<dbReference type="GO" id="GO:0006508">
    <property type="term" value="P:proteolysis"/>
    <property type="evidence" value="ECO:0007669"/>
    <property type="project" value="InterPro"/>
</dbReference>
<dbReference type="SMART" id="SM01359">
    <property type="entry name" value="A2M_N_2"/>
    <property type="match status" value="1"/>
</dbReference>
<keyword evidence="4" id="KW-1015">Disulfide bond</keyword>
<dbReference type="InterPro" id="IPR041246">
    <property type="entry name" value="Bact_MG10"/>
</dbReference>
<dbReference type="SMART" id="SM00223">
    <property type="entry name" value="APPLE"/>
    <property type="match status" value="1"/>
</dbReference>
<dbReference type="InterPro" id="IPR041203">
    <property type="entry name" value="Bact_A2M_MG5"/>
</dbReference>
<dbReference type="CDD" id="cd01100">
    <property type="entry name" value="APPLE_Factor_XI_like"/>
    <property type="match status" value="1"/>
</dbReference>
<dbReference type="Gene3D" id="2.60.40.1930">
    <property type="match status" value="1"/>
</dbReference>
<dbReference type="PROSITE" id="PS50948">
    <property type="entry name" value="PAN"/>
    <property type="match status" value="1"/>
</dbReference>
<dbReference type="InterPro" id="IPR011625">
    <property type="entry name" value="A2M_N_BRD"/>
</dbReference>
<evidence type="ECO:0000259" key="5">
    <source>
        <dbReference type="PROSITE" id="PS50948"/>
    </source>
</evidence>
<dbReference type="EMBL" id="JAESVN010000001">
    <property type="protein sequence ID" value="MBL4915731.1"/>
    <property type="molecule type" value="Genomic_DNA"/>
</dbReference>
<dbReference type="InterPro" id="IPR011626">
    <property type="entry name" value="Alpha-macroglobulin_TED"/>
</dbReference>
<dbReference type="Pfam" id="PF07703">
    <property type="entry name" value="A2M_BRD"/>
    <property type="match status" value="1"/>
</dbReference>
<proteinExistence type="inferred from homology"/>
<gene>
    <name evidence="6" type="ORF">JL811_00735</name>
</gene>
<dbReference type="Pfam" id="PF11974">
    <property type="entry name" value="bMG3"/>
    <property type="match status" value="1"/>
</dbReference>
<evidence type="ECO:0000256" key="4">
    <source>
        <dbReference type="ARBA" id="ARBA00023157"/>
    </source>
</evidence>
<reference evidence="6" key="1">
    <citation type="submission" date="2021-01" db="EMBL/GenBank/DDBJ databases">
        <title>Tabrizicola alba sp. nov. a motile alkaliphilic bacterium isolated from a soda lake.</title>
        <authorList>
            <person name="Szuroczki S."/>
            <person name="Abbaszade G."/>
            <person name="Schumann P."/>
            <person name="Toth E."/>
        </authorList>
    </citation>
    <scope>NUCLEOTIDE SEQUENCE</scope>
    <source>
        <strain evidence="6">DMG-N-6</strain>
    </source>
</reference>
<evidence type="ECO:0000256" key="1">
    <source>
        <dbReference type="ARBA" id="ARBA00010556"/>
    </source>
</evidence>
<comment type="similarity">
    <text evidence="1">Belongs to the protease inhibitor I39 (alpha-2-macroglobulin) family. Bacterial alpha-2-macroglobulin subfamily.</text>
</comment>
<keyword evidence="2" id="KW-0732">Signal</keyword>
<dbReference type="GO" id="GO:0005615">
    <property type="term" value="C:extracellular space"/>
    <property type="evidence" value="ECO:0007669"/>
    <property type="project" value="InterPro"/>
</dbReference>
<keyword evidence="7" id="KW-1185">Reference proteome</keyword>
<dbReference type="Gene3D" id="1.50.10.20">
    <property type="match status" value="1"/>
</dbReference>
<dbReference type="Pfam" id="PF17962">
    <property type="entry name" value="bMG6"/>
    <property type="match status" value="1"/>
</dbReference>
<evidence type="ECO:0000256" key="3">
    <source>
        <dbReference type="ARBA" id="ARBA00022737"/>
    </source>
</evidence>
<dbReference type="InterPro" id="IPR001599">
    <property type="entry name" value="Macroglobln_a2"/>
</dbReference>
<dbReference type="InterPro" id="IPR047565">
    <property type="entry name" value="Alpha-macroglob_thiol-ester_cl"/>
</dbReference>
<evidence type="ECO:0000313" key="7">
    <source>
        <dbReference type="Proteomes" id="UP000648908"/>
    </source>
</evidence>
<dbReference type="CDD" id="cd02891">
    <property type="entry name" value="A2M_like"/>
    <property type="match status" value="1"/>
</dbReference>
<dbReference type="Pfam" id="PF17972">
    <property type="entry name" value="bMG5"/>
    <property type="match status" value="1"/>
</dbReference>
<dbReference type="InterPro" id="IPR008930">
    <property type="entry name" value="Terpenoid_cyclase/PrenylTrfase"/>
</dbReference>
<dbReference type="RefSeq" id="WP_202686308.1">
    <property type="nucleotide sequence ID" value="NZ_JAESVN010000001.1"/>
</dbReference>
<dbReference type="InterPro" id="IPR021868">
    <property type="entry name" value="Alpha_2_Macroglob_MG3"/>
</dbReference>
<dbReference type="GO" id="GO:0004866">
    <property type="term" value="F:endopeptidase inhibitor activity"/>
    <property type="evidence" value="ECO:0007669"/>
    <property type="project" value="InterPro"/>
</dbReference>
<evidence type="ECO:0000256" key="2">
    <source>
        <dbReference type="ARBA" id="ARBA00022729"/>
    </source>
</evidence>
<evidence type="ECO:0000313" key="6">
    <source>
        <dbReference type="EMBL" id="MBL4915731.1"/>
    </source>
</evidence>
<dbReference type="SUPFAM" id="SSF48239">
    <property type="entry name" value="Terpenoid cyclases/Protein prenyltransferases"/>
    <property type="match status" value="1"/>
</dbReference>
<dbReference type="SMART" id="SM01360">
    <property type="entry name" value="A2M"/>
    <property type="match status" value="1"/>
</dbReference>
<dbReference type="Pfam" id="PF01835">
    <property type="entry name" value="MG2"/>
    <property type="match status" value="1"/>
</dbReference>
<dbReference type="InterPro" id="IPR051802">
    <property type="entry name" value="YfhM-like"/>
</dbReference>
<dbReference type="InterPro" id="IPR000177">
    <property type="entry name" value="Apple"/>
</dbReference>
<dbReference type="PIRSF" id="PIRSF038980">
    <property type="entry name" value="A2M_bac"/>
    <property type="match status" value="1"/>
</dbReference>
<protein>
    <submittedName>
        <fullName evidence="6">Alpha-2-macroglobulin family protein</fullName>
    </submittedName>
</protein>
<keyword evidence="3" id="KW-0677">Repeat</keyword>
<feature type="domain" description="Apple" evidence="5">
    <location>
        <begin position="43"/>
        <end position="121"/>
    </location>
</feature>
<dbReference type="Pfam" id="PF21142">
    <property type="entry name" value="A2M_bMG2"/>
    <property type="match status" value="1"/>
</dbReference>
<name>A0A8K0V5U9_9RHOB</name>
<dbReference type="Proteomes" id="UP000648908">
    <property type="component" value="Unassembled WGS sequence"/>
</dbReference>
<organism evidence="6 7">
    <name type="scientific">Szabonella alba</name>
    <dbReference type="NCBI Taxonomy" id="2804194"/>
    <lineage>
        <taxon>Bacteria</taxon>
        <taxon>Pseudomonadati</taxon>
        <taxon>Pseudomonadota</taxon>
        <taxon>Alphaproteobacteria</taxon>
        <taxon>Rhodobacterales</taxon>
        <taxon>Paracoccaceae</taxon>
        <taxon>Szabonella</taxon>
    </lineage>
</organism>
<comment type="caution">
    <text evidence="6">The sequence shown here is derived from an EMBL/GenBank/DDBJ whole genome shotgun (WGS) entry which is preliminary data.</text>
</comment>
<dbReference type="PANTHER" id="PTHR40094:SF1">
    <property type="entry name" value="UBIQUITIN DOMAIN-CONTAINING PROTEIN"/>
    <property type="match status" value="1"/>
</dbReference>
<dbReference type="Pfam" id="PF00207">
    <property type="entry name" value="A2M"/>
    <property type="match status" value="1"/>
</dbReference>
<dbReference type="PANTHER" id="PTHR40094">
    <property type="entry name" value="ALPHA-2-MACROGLOBULIN HOMOLOG"/>
    <property type="match status" value="1"/>
</dbReference>
<dbReference type="InterPro" id="IPR041462">
    <property type="entry name" value="Bact_A2M_MG6"/>
</dbReference>